<keyword evidence="2" id="KW-0645">Protease</keyword>
<dbReference type="AlphaFoldDB" id="A0A221W4H8"/>
<dbReference type="InterPro" id="IPR003675">
    <property type="entry name" value="Rce1/LyrA-like_dom"/>
</dbReference>
<dbReference type="OrthoDB" id="2680086at2"/>
<dbReference type="Pfam" id="PF02517">
    <property type="entry name" value="Rce1-like"/>
    <property type="match status" value="1"/>
</dbReference>
<evidence type="ECO:0000313" key="3">
    <source>
        <dbReference type="Proteomes" id="UP000204221"/>
    </source>
</evidence>
<dbReference type="GO" id="GO:0006508">
    <property type="term" value="P:proteolysis"/>
    <property type="evidence" value="ECO:0007669"/>
    <property type="project" value="UniProtKB-KW"/>
</dbReference>
<reference evidence="2 3" key="1">
    <citation type="submission" date="2017-07" db="EMBL/GenBank/DDBJ databases">
        <title>Complete genome sequence of Actinoalloteichus hoggarensis DSM 45943, type strain of Actinoalloteichus hoggarensis.</title>
        <authorList>
            <person name="Ruckert C."/>
            <person name="Nouioui I."/>
            <person name="Willmese J."/>
            <person name="van Wezel G."/>
            <person name="Klenk H.-P."/>
            <person name="Kalinowski J."/>
            <person name="Zotchev S.B."/>
        </authorList>
    </citation>
    <scope>NUCLEOTIDE SEQUENCE [LARGE SCALE GENOMIC DNA]</scope>
    <source>
        <strain evidence="2 3">DSM 45943</strain>
    </source>
</reference>
<protein>
    <submittedName>
        <fullName evidence="2">CAAX amino terminal protease self-immunity</fullName>
    </submittedName>
</protein>
<proteinExistence type="predicted"/>
<name>A0A221W4H8_9PSEU</name>
<dbReference type="EMBL" id="CP022521">
    <property type="protein sequence ID" value="ASO20790.1"/>
    <property type="molecule type" value="Genomic_DNA"/>
</dbReference>
<dbReference type="KEGG" id="ahg:AHOG_15820"/>
<keyword evidence="2" id="KW-0378">Hydrolase</keyword>
<accession>A0A221W4H8</accession>
<keyword evidence="3" id="KW-1185">Reference proteome</keyword>
<sequence>MTDPSRPADRGEELRFAQLARPTVHSRRRLIVASLVLVGGILASAVLLIVILVVSGLGDLLLSDDPGAVGLALTLLTVPLITLPPAALTARGVLRMRLGEVCSVEGAFRWGWFWRCLAVAITVAVTTSAVSLWWGGSAAFRLADQWQALAVVVLLGVPLAAFAEEFVFRGVLTHILGARWSRPLTAVTVPAVTTSVLFGLVHGMAGIVMFLVTVAGGLLYAILCDQTGGLEAATAAHTAWNGVLMISVFLLSTSDAGQSTTAVAATLATDLLLVALLVLLARRTAVARLRQAVPVPAAG</sequence>
<feature type="domain" description="CAAX prenyl protease 2/Lysostaphin resistance protein A-like" evidence="1">
    <location>
        <begin position="148"/>
        <end position="242"/>
    </location>
</feature>
<dbReference type="RefSeq" id="WP_093942070.1">
    <property type="nucleotide sequence ID" value="NZ_CP022521.1"/>
</dbReference>
<evidence type="ECO:0000259" key="1">
    <source>
        <dbReference type="Pfam" id="PF02517"/>
    </source>
</evidence>
<dbReference type="PANTHER" id="PTHR36435">
    <property type="entry name" value="SLR1288 PROTEIN"/>
    <property type="match status" value="1"/>
</dbReference>
<dbReference type="PANTHER" id="PTHR36435:SF1">
    <property type="entry name" value="CAAX AMINO TERMINAL PROTEASE FAMILY PROTEIN"/>
    <property type="match status" value="1"/>
</dbReference>
<organism evidence="2 3">
    <name type="scientific">Actinoalloteichus hoggarensis</name>
    <dbReference type="NCBI Taxonomy" id="1470176"/>
    <lineage>
        <taxon>Bacteria</taxon>
        <taxon>Bacillati</taxon>
        <taxon>Actinomycetota</taxon>
        <taxon>Actinomycetes</taxon>
        <taxon>Pseudonocardiales</taxon>
        <taxon>Pseudonocardiaceae</taxon>
        <taxon>Actinoalloteichus</taxon>
    </lineage>
</organism>
<dbReference type="GO" id="GO:0080120">
    <property type="term" value="P:CAAX-box protein maturation"/>
    <property type="evidence" value="ECO:0007669"/>
    <property type="project" value="UniProtKB-ARBA"/>
</dbReference>
<dbReference type="InterPro" id="IPR052710">
    <property type="entry name" value="CAAX_protease"/>
</dbReference>
<dbReference type="Proteomes" id="UP000204221">
    <property type="component" value="Chromosome"/>
</dbReference>
<evidence type="ECO:0000313" key="2">
    <source>
        <dbReference type="EMBL" id="ASO20790.1"/>
    </source>
</evidence>
<gene>
    <name evidence="2" type="ORF">AHOG_15820</name>
</gene>
<dbReference type="GO" id="GO:0004175">
    <property type="term" value="F:endopeptidase activity"/>
    <property type="evidence" value="ECO:0007669"/>
    <property type="project" value="UniProtKB-ARBA"/>
</dbReference>